<dbReference type="CDD" id="cd18186">
    <property type="entry name" value="BTB_POZ_ZBTB_KLHL-like"/>
    <property type="match status" value="1"/>
</dbReference>
<evidence type="ECO:0000313" key="4">
    <source>
        <dbReference type="Proteomes" id="UP000053257"/>
    </source>
</evidence>
<feature type="region of interest" description="Disordered" evidence="1">
    <location>
        <begin position="1"/>
        <end position="236"/>
    </location>
</feature>
<accession>A0A0C3RSC5</accession>
<dbReference type="AlphaFoldDB" id="A0A0C3RSC5"/>
<gene>
    <name evidence="3" type="ORF">PHLGIDRAFT_121770</name>
</gene>
<protein>
    <recommendedName>
        <fullName evidence="2">BTB domain-containing protein</fullName>
    </recommendedName>
</protein>
<reference evidence="3 4" key="1">
    <citation type="journal article" date="2014" name="PLoS Genet.">
        <title>Analysis of the Phlebiopsis gigantea genome, transcriptome and secretome provides insight into its pioneer colonization strategies of wood.</title>
        <authorList>
            <person name="Hori C."/>
            <person name="Ishida T."/>
            <person name="Igarashi K."/>
            <person name="Samejima M."/>
            <person name="Suzuki H."/>
            <person name="Master E."/>
            <person name="Ferreira P."/>
            <person name="Ruiz-Duenas F.J."/>
            <person name="Held B."/>
            <person name="Canessa P."/>
            <person name="Larrondo L.F."/>
            <person name="Schmoll M."/>
            <person name="Druzhinina I.S."/>
            <person name="Kubicek C.P."/>
            <person name="Gaskell J.A."/>
            <person name="Kersten P."/>
            <person name="St John F."/>
            <person name="Glasner J."/>
            <person name="Sabat G."/>
            <person name="Splinter BonDurant S."/>
            <person name="Syed K."/>
            <person name="Yadav J."/>
            <person name="Mgbeahuruike A.C."/>
            <person name="Kovalchuk A."/>
            <person name="Asiegbu F.O."/>
            <person name="Lackner G."/>
            <person name="Hoffmeister D."/>
            <person name="Rencoret J."/>
            <person name="Gutierrez A."/>
            <person name="Sun H."/>
            <person name="Lindquist E."/>
            <person name="Barry K."/>
            <person name="Riley R."/>
            <person name="Grigoriev I.V."/>
            <person name="Henrissat B."/>
            <person name="Kues U."/>
            <person name="Berka R.M."/>
            <person name="Martinez A.T."/>
            <person name="Covert S.F."/>
            <person name="Blanchette R.A."/>
            <person name="Cullen D."/>
        </authorList>
    </citation>
    <scope>NUCLEOTIDE SEQUENCE [LARGE SCALE GENOMIC DNA]</scope>
    <source>
        <strain evidence="3 4">11061_1 CR5-6</strain>
    </source>
</reference>
<dbReference type="PROSITE" id="PS50097">
    <property type="entry name" value="BTB"/>
    <property type="match status" value="1"/>
</dbReference>
<feature type="compositionally biased region" description="Low complexity" evidence="1">
    <location>
        <begin position="189"/>
        <end position="198"/>
    </location>
</feature>
<dbReference type="InterPro" id="IPR000210">
    <property type="entry name" value="BTB/POZ_dom"/>
</dbReference>
<dbReference type="HOGENOM" id="CLU_441526_0_0_1"/>
<sequence>MDQDANALGGGEHSREGQDDGDDSHVEDGGDVSDEAKEAAGGVQETESGVKEERYSSLEYEEPPVAQKNKLFARSSSGSESEDIGELFAVPTVEENLRERTESLPLGGRSPVVEPVTIPSEEPMDDVPGDATEELERSRENTRELSAEPSSPDGDNDESRNEPAAQSKPGPRDVSPVNASLPAKTAVEAPASSSSSSPSPTPDAKIAPFFDLVRPRRLQPKPKMRMPPATQPAPDTGHRPFAAAAAQNQTPRVASKRKNFLHIPASQPSMAVTAPVRQSAGSSTAVSQRAMTIDSEESGSEGRRRKRAKMSGSSVATFKVPLAQPKPFRRPEKHPDHWHTDGSVILTFGHVAFRLHRSRLSQQSTFFAELFHGGAEVVRGSKDELAVKAWREGNMDGKPLFVVEGVSPDDFDQMLKAADNAITFVFQPPSFAELASILRASLSLSFTSLSSFATHQLTTMWPGTLPSHHTPIPGQRADAEETIVLARTCALPALLKRALYELLRAPGLGQRLDDEFMLAGDDAAWARRKVSRTDLARAAAAEHWRELVLNSDLYVEYMNDPLEGLERLAELRWEEKGFCGGCVASWRTSWMRQREKIWANLDLWLELPQEEGRESDTAV</sequence>
<feature type="compositionally biased region" description="Acidic residues" evidence="1">
    <location>
        <begin position="122"/>
        <end position="133"/>
    </location>
</feature>
<evidence type="ECO:0000259" key="2">
    <source>
        <dbReference type="PROSITE" id="PS50097"/>
    </source>
</evidence>
<dbReference type="Gene3D" id="3.30.710.10">
    <property type="entry name" value="Potassium Channel Kv1.1, Chain A"/>
    <property type="match status" value="1"/>
</dbReference>
<dbReference type="Proteomes" id="UP000053257">
    <property type="component" value="Unassembled WGS sequence"/>
</dbReference>
<dbReference type="OrthoDB" id="2746456at2759"/>
<dbReference type="EMBL" id="KN840626">
    <property type="protein sequence ID" value="KIP03251.1"/>
    <property type="molecule type" value="Genomic_DNA"/>
</dbReference>
<evidence type="ECO:0000313" key="3">
    <source>
        <dbReference type="EMBL" id="KIP03251.1"/>
    </source>
</evidence>
<keyword evidence="4" id="KW-1185">Reference proteome</keyword>
<dbReference type="InterPro" id="IPR011333">
    <property type="entry name" value="SKP1/BTB/POZ_sf"/>
</dbReference>
<feature type="compositionally biased region" description="Basic and acidic residues" evidence="1">
    <location>
        <begin position="134"/>
        <end position="146"/>
    </location>
</feature>
<name>A0A0C3RSC5_PHLG1</name>
<feature type="domain" description="BTB" evidence="2">
    <location>
        <begin position="342"/>
        <end position="416"/>
    </location>
</feature>
<feature type="region of interest" description="Disordered" evidence="1">
    <location>
        <begin position="280"/>
        <end position="314"/>
    </location>
</feature>
<feature type="compositionally biased region" description="Polar residues" evidence="1">
    <location>
        <begin position="280"/>
        <end position="290"/>
    </location>
</feature>
<proteinExistence type="predicted"/>
<feature type="compositionally biased region" description="Basic and acidic residues" evidence="1">
    <location>
        <begin position="12"/>
        <end position="38"/>
    </location>
</feature>
<organism evidence="3 4">
    <name type="scientific">Phlebiopsis gigantea (strain 11061_1 CR5-6)</name>
    <name type="common">White-rot fungus</name>
    <name type="synonym">Peniophora gigantea</name>
    <dbReference type="NCBI Taxonomy" id="745531"/>
    <lineage>
        <taxon>Eukaryota</taxon>
        <taxon>Fungi</taxon>
        <taxon>Dikarya</taxon>
        <taxon>Basidiomycota</taxon>
        <taxon>Agaricomycotina</taxon>
        <taxon>Agaricomycetes</taxon>
        <taxon>Polyporales</taxon>
        <taxon>Phanerochaetaceae</taxon>
        <taxon>Phlebiopsis</taxon>
    </lineage>
</organism>
<feature type="compositionally biased region" description="Basic residues" evidence="1">
    <location>
        <begin position="215"/>
        <end position="224"/>
    </location>
</feature>
<evidence type="ECO:0000256" key="1">
    <source>
        <dbReference type="SAM" id="MobiDB-lite"/>
    </source>
</evidence>